<evidence type="ECO:0000313" key="1">
    <source>
        <dbReference type="EMBL" id="ALJ00167.1"/>
    </source>
</evidence>
<evidence type="ECO:0008006" key="3">
    <source>
        <dbReference type="Google" id="ProtNLM"/>
    </source>
</evidence>
<dbReference type="EMBL" id="CP012643">
    <property type="protein sequence ID" value="ALJ00167.1"/>
    <property type="molecule type" value="Genomic_DNA"/>
</dbReference>
<dbReference type="AlphaFoldDB" id="A0A0P0CXN4"/>
<reference evidence="1 2" key="1">
    <citation type="submission" date="2015-08" db="EMBL/GenBank/DDBJ databases">
        <title>Complete genome sequence of Rufibacter tibetensis strain 1351t, a radiation-resistant bacterium from tibet plateau.</title>
        <authorList>
            <person name="Dai J."/>
        </authorList>
    </citation>
    <scope>NUCLEOTIDE SEQUENCE [LARGE SCALE GENOMIC DNA]</scope>
    <source>
        <strain evidence="1 2">1351</strain>
    </source>
</reference>
<dbReference type="RefSeq" id="WP_062544717.1">
    <property type="nucleotide sequence ID" value="NZ_CP012643.1"/>
</dbReference>
<dbReference type="InterPro" id="IPR027417">
    <property type="entry name" value="P-loop_NTPase"/>
</dbReference>
<accession>A0A0P0CXN4</accession>
<dbReference type="SUPFAM" id="SSF52540">
    <property type="entry name" value="P-loop containing nucleoside triphosphate hydrolases"/>
    <property type="match status" value="1"/>
</dbReference>
<dbReference type="CDD" id="cd02019">
    <property type="entry name" value="NK"/>
    <property type="match status" value="1"/>
</dbReference>
<dbReference type="Proteomes" id="UP000061382">
    <property type="component" value="Chromosome"/>
</dbReference>
<proteinExistence type="predicted"/>
<name>A0A0P0CXN4_9BACT</name>
<gene>
    <name evidence="1" type="ORF">DC20_15845</name>
</gene>
<sequence>MTKAYKVKQIFTPTRPAINTFVERAQTLNNHLVDALDTPGMQIVLYGHSGCGKTTLIVNKLNQVYEKEIITRCVEGMTYESIILDGFDQIGKYYTEENKTVGFKINPAVTISYKEIRATLSVGEYSTQKQISKKSFIPPQLTPRRLGQFFGEANICWVLEDFHKILREDKAKTSQLMKVFMDMSVDYEDLKIVAIGAVGTARQVVEYNHEMNNRVAEIYVPYMTSSEIESIITNGEKLLKLKFANKVKERIVKISCGLPSICHHLCLNICSIKGIRETEEGDYPLFIDNQDLEDAIQKYIAVKSDTLKAEFDKAIKVPNKTKYNLPSEILKAALENGKDEFTFDIIFSRLKHLQSQGLLESIVENMLNELCSSERSEILVYDDNSNKYRFNNLFLKGYAISQFEDNEPEIRRATGKSKKIIDRLIAIIENDISRLDDFEYEEIYED</sequence>
<dbReference type="KEGG" id="rti:DC20_15845"/>
<protein>
    <recommendedName>
        <fullName evidence="3">AAA+ ATPase domain-containing protein</fullName>
    </recommendedName>
</protein>
<keyword evidence="2" id="KW-1185">Reference proteome</keyword>
<organism evidence="1 2">
    <name type="scientific">Rufibacter tibetensis</name>
    <dbReference type="NCBI Taxonomy" id="512763"/>
    <lineage>
        <taxon>Bacteria</taxon>
        <taxon>Pseudomonadati</taxon>
        <taxon>Bacteroidota</taxon>
        <taxon>Cytophagia</taxon>
        <taxon>Cytophagales</taxon>
        <taxon>Hymenobacteraceae</taxon>
        <taxon>Rufibacter</taxon>
    </lineage>
</organism>
<evidence type="ECO:0000313" key="2">
    <source>
        <dbReference type="Proteomes" id="UP000061382"/>
    </source>
</evidence>
<dbReference type="Gene3D" id="3.40.50.300">
    <property type="entry name" value="P-loop containing nucleotide triphosphate hydrolases"/>
    <property type="match status" value="1"/>
</dbReference>
<dbReference type="STRING" id="512763.DC20_15845"/>
<dbReference type="PATRIC" id="fig|512763.3.peg.3485"/>
<dbReference type="OrthoDB" id="7020775at2"/>